<feature type="domain" description="Peptidase M28" evidence="17">
    <location>
        <begin position="253"/>
        <end position="466"/>
    </location>
</feature>
<evidence type="ECO:0000259" key="16">
    <source>
        <dbReference type="Pfam" id="PF02225"/>
    </source>
</evidence>
<gene>
    <name evidence="18" type="ORF">CC86DRAFT_467093</name>
</gene>
<dbReference type="InterPro" id="IPR046450">
    <property type="entry name" value="PA_dom_sf"/>
</dbReference>
<dbReference type="GO" id="GO:0004177">
    <property type="term" value="F:aminopeptidase activity"/>
    <property type="evidence" value="ECO:0007669"/>
    <property type="project" value="UniProtKB-KW"/>
</dbReference>
<dbReference type="SUPFAM" id="SSF52025">
    <property type="entry name" value="PA domain"/>
    <property type="match status" value="1"/>
</dbReference>
<evidence type="ECO:0000256" key="5">
    <source>
        <dbReference type="ARBA" id="ARBA00022438"/>
    </source>
</evidence>
<dbReference type="GO" id="GO:0008235">
    <property type="term" value="F:metalloexopeptidase activity"/>
    <property type="evidence" value="ECO:0007669"/>
    <property type="project" value="InterPro"/>
</dbReference>
<dbReference type="PANTHER" id="PTHR12147">
    <property type="entry name" value="METALLOPEPTIDASE M28 FAMILY MEMBER"/>
    <property type="match status" value="1"/>
</dbReference>
<sequence length="513" mass="53600">MKYSIAIGALAATASATAGMKKHIRQYGYPTTKPVVNATLLKADITIENLLAGSKQLEDFAYASEERNRLIGSPGHNDTIYWIKDTLESLDGYYNVSLQEFFTVAQLSGQINSFLVGGAVPPNGSFLLFDYSPSGNVTAPLAVVSNLGCNATDYPAGVSGNIALISRGSCDFGLKSALAGAAGAVGAVIYNNAAGPPLQGTLGAPPRPEGDYVPSISISQNLGAGYVAAIGNGTNVTATIDVTTDIRNISTYNVIATTNSGDQLNKLALGAHTDSVAAGPGINDDGSGTVGILEVAKALSKYTITNAVTFGFWAAEEEGLLGSTYYVENLPAAEAAKIRAYLNFDMIASPNYINAIYDGDGSSFNLSGPAGSAEIETFFEDYFTGAGANFTATAFDGRSDYGPFLDVGIPSGGLFTGAEELKTEEEALLFGGTAGVALDQCYHAACDNVTNLNVEAFELHAKAIADSVATYALSWDGFPARNTTTAKRSVVKPRRTVQNTHRRKSKRAPLAKK</sequence>
<comment type="similarity">
    <text evidence="3">Belongs to the peptidase M28 family. M28A subfamily.</text>
</comment>
<keyword evidence="10 14" id="KW-0378">Hydrolase</keyword>
<dbReference type="AlphaFoldDB" id="A0A6A7A0Z5"/>
<evidence type="ECO:0000256" key="6">
    <source>
        <dbReference type="ARBA" id="ARBA00022525"/>
    </source>
</evidence>
<keyword evidence="8 14" id="KW-0479">Metal-binding</keyword>
<evidence type="ECO:0000256" key="14">
    <source>
        <dbReference type="RuleBase" id="RU361240"/>
    </source>
</evidence>
<dbReference type="InterPro" id="IPR041756">
    <property type="entry name" value="M28_SGAP-like"/>
</dbReference>
<accession>A0A6A7A0Z5</accession>
<evidence type="ECO:0000256" key="10">
    <source>
        <dbReference type="ARBA" id="ARBA00022801"/>
    </source>
</evidence>
<dbReference type="Proteomes" id="UP000799424">
    <property type="component" value="Unassembled WGS sequence"/>
</dbReference>
<feature type="region of interest" description="Disordered" evidence="15">
    <location>
        <begin position="485"/>
        <end position="513"/>
    </location>
</feature>
<dbReference type="InterPro" id="IPR003137">
    <property type="entry name" value="PA_domain"/>
</dbReference>
<evidence type="ECO:0000256" key="13">
    <source>
        <dbReference type="ARBA" id="ARBA00023180"/>
    </source>
</evidence>
<evidence type="ECO:0000256" key="1">
    <source>
        <dbReference type="ARBA" id="ARBA00001947"/>
    </source>
</evidence>
<dbReference type="GO" id="GO:0046872">
    <property type="term" value="F:metal ion binding"/>
    <property type="evidence" value="ECO:0007669"/>
    <property type="project" value="UniProtKB-KW"/>
</dbReference>
<dbReference type="InterPro" id="IPR007484">
    <property type="entry name" value="Peptidase_M28"/>
</dbReference>
<keyword evidence="12" id="KW-0482">Metalloprotease</keyword>
<evidence type="ECO:0000256" key="4">
    <source>
        <dbReference type="ARBA" id="ARBA00011245"/>
    </source>
</evidence>
<dbReference type="InterPro" id="IPR045175">
    <property type="entry name" value="M28_fam"/>
</dbReference>
<proteinExistence type="inferred from homology"/>
<keyword evidence="13" id="KW-0325">Glycoprotein</keyword>
<evidence type="ECO:0000256" key="11">
    <source>
        <dbReference type="ARBA" id="ARBA00022833"/>
    </source>
</evidence>
<keyword evidence="6" id="KW-0964">Secreted</keyword>
<dbReference type="GO" id="GO:0006508">
    <property type="term" value="P:proteolysis"/>
    <property type="evidence" value="ECO:0007669"/>
    <property type="project" value="UniProtKB-KW"/>
</dbReference>
<evidence type="ECO:0000256" key="12">
    <source>
        <dbReference type="ARBA" id="ARBA00023049"/>
    </source>
</evidence>
<dbReference type="Pfam" id="PF02225">
    <property type="entry name" value="PA"/>
    <property type="match status" value="1"/>
</dbReference>
<organism evidence="18 19">
    <name type="scientific">Ophiobolus disseminans</name>
    <dbReference type="NCBI Taxonomy" id="1469910"/>
    <lineage>
        <taxon>Eukaryota</taxon>
        <taxon>Fungi</taxon>
        <taxon>Dikarya</taxon>
        <taxon>Ascomycota</taxon>
        <taxon>Pezizomycotina</taxon>
        <taxon>Dothideomycetes</taxon>
        <taxon>Pleosporomycetidae</taxon>
        <taxon>Pleosporales</taxon>
        <taxon>Pleosporineae</taxon>
        <taxon>Phaeosphaeriaceae</taxon>
        <taxon>Ophiobolus</taxon>
    </lineage>
</organism>
<dbReference type="Pfam" id="PF04389">
    <property type="entry name" value="Peptidase_M28"/>
    <property type="match status" value="1"/>
</dbReference>
<evidence type="ECO:0000256" key="7">
    <source>
        <dbReference type="ARBA" id="ARBA00022670"/>
    </source>
</evidence>
<dbReference type="GO" id="GO:0005576">
    <property type="term" value="C:extracellular region"/>
    <property type="evidence" value="ECO:0007669"/>
    <property type="project" value="UniProtKB-SubCell"/>
</dbReference>
<evidence type="ECO:0000256" key="15">
    <source>
        <dbReference type="SAM" id="MobiDB-lite"/>
    </source>
</evidence>
<evidence type="ECO:0000256" key="2">
    <source>
        <dbReference type="ARBA" id="ARBA00004613"/>
    </source>
</evidence>
<dbReference type="SUPFAM" id="SSF53187">
    <property type="entry name" value="Zn-dependent exopeptidases"/>
    <property type="match status" value="1"/>
</dbReference>
<dbReference type="Gene3D" id="3.40.630.10">
    <property type="entry name" value="Zn peptidases"/>
    <property type="match status" value="1"/>
</dbReference>
<evidence type="ECO:0000256" key="3">
    <source>
        <dbReference type="ARBA" id="ARBA00005957"/>
    </source>
</evidence>
<dbReference type="CDD" id="cd03876">
    <property type="entry name" value="M28_SGAP_like"/>
    <property type="match status" value="1"/>
</dbReference>
<dbReference type="CDD" id="cd02130">
    <property type="entry name" value="PA_ScAPY_like"/>
    <property type="match status" value="1"/>
</dbReference>
<evidence type="ECO:0000313" key="18">
    <source>
        <dbReference type="EMBL" id="KAF2826377.1"/>
    </source>
</evidence>
<keyword evidence="9" id="KW-0732">Signal</keyword>
<dbReference type="OrthoDB" id="10013407at2759"/>
<evidence type="ECO:0000256" key="9">
    <source>
        <dbReference type="ARBA" id="ARBA00022729"/>
    </source>
</evidence>
<comment type="cofactor">
    <cofactor evidence="1">
        <name>Zn(2+)</name>
        <dbReference type="ChEBI" id="CHEBI:29105"/>
    </cofactor>
</comment>
<name>A0A6A7A0Z5_9PLEO</name>
<keyword evidence="19" id="KW-1185">Reference proteome</keyword>
<keyword evidence="7 14" id="KW-0645">Protease</keyword>
<dbReference type="FunFam" id="3.40.630.10:FF:000054">
    <property type="entry name" value="Peptide hydrolase"/>
    <property type="match status" value="1"/>
</dbReference>
<dbReference type="Gene3D" id="3.50.30.30">
    <property type="match status" value="1"/>
</dbReference>
<dbReference type="EC" id="3.4.-.-" evidence="14"/>
<keyword evidence="5" id="KW-0031">Aminopeptidase</keyword>
<reference evidence="18" key="1">
    <citation type="journal article" date="2020" name="Stud. Mycol.">
        <title>101 Dothideomycetes genomes: a test case for predicting lifestyles and emergence of pathogens.</title>
        <authorList>
            <person name="Haridas S."/>
            <person name="Albert R."/>
            <person name="Binder M."/>
            <person name="Bloem J."/>
            <person name="Labutti K."/>
            <person name="Salamov A."/>
            <person name="Andreopoulos B."/>
            <person name="Baker S."/>
            <person name="Barry K."/>
            <person name="Bills G."/>
            <person name="Bluhm B."/>
            <person name="Cannon C."/>
            <person name="Castanera R."/>
            <person name="Culley D."/>
            <person name="Daum C."/>
            <person name="Ezra D."/>
            <person name="Gonzalez J."/>
            <person name="Henrissat B."/>
            <person name="Kuo A."/>
            <person name="Liang C."/>
            <person name="Lipzen A."/>
            <person name="Lutzoni F."/>
            <person name="Magnuson J."/>
            <person name="Mondo S."/>
            <person name="Nolan M."/>
            <person name="Ohm R."/>
            <person name="Pangilinan J."/>
            <person name="Park H.-J."/>
            <person name="Ramirez L."/>
            <person name="Alfaro M."/>
            <person name="Sun H."/>
            <person name="Tritt A."/>
            <person name="Yoshinaga Y."/>
            <person name="Zwiers L.-H."/>
            <person name="Turgeon B."/>
            <person name="Goodwin S."/>
            <person name="Spatafora J."/>
            <person name="Crous P."/>
            <person name="Grigoriev I."/>
        </authorList>
    </citation>
    <scope>NUCLEOTIDE SEQUENCE</scope>
    <source>
        <strain evidence="18">CBS 113818</strain>
    </source>
</reference>
<keyword evidence="11 14" id="KW-0862">Zinc</keyword>
<feature type="compositionally biased region" description="Basic residues" evidence="15">
    <location>
        <begin position="489"/>
        <end position="513"/>
    </location>
</feature>
<feature type="domain" description="PA" evidence="16">
    <location>
        <begin position="137"/>
        <end position="223"/>
    </location>
</feature>
<evidence type="ECO:0000256" key="8">
    <source>
        <dbReference type="ARBA" id="ARBA00022723"/>
    </source>
</evidence>
<dbReference type="EMBL" id="MU006226">
    <property type="protein sequence ID" value="KAF2826377.1"/>
    <property type="molecule type" value="Genomic_DNA"/>
</dbReference>
<protein>
    <recommendedName>
        <fullName evidence="14">Peptide hydrolase</fullName>
        <ecNumber evidence="14">3.4.-.-</ecNumber>
    </recommendedName>
</protein>
<evidence type="ECO:0000313" key="19">
    <source>
        <dbReference type="Proteomes" id="UP000799424"/>
    </source>
</evidence>
<evidence type="ECO:0000259" key="17">
    <source>
        <dbReference type="Pfam" id="PF04389"/>
    </source>
</evidence>
<comment type="subunit">
    <text evidence="4">Monomer.</text>
</comment>
<dbReference type="PANTHER" id="PTHR12147:SF57">
    <property type="entry name" value="PEPTIDE HYDROLASE"/>
    <property type="match status" value="1"/>
</dbReference>
<comment type="subcellular location">
    <subcellularLocation>
        <location evidence="2">Secreted</location>
    </subcellularLocation>
</comment>